<keyword evidence="3" id="KW-1185">Reference proteome</keyword>
<evidence type="ECO:0000256" key="1">
    <source>
        <dbReference type="SAM" id="MobiDB-lite"/>
    </source>
</evidence>
<organism evidence="2 3">
    <name type="scientific">Abeliophyllum distichum</name>
    <dbReference type="NCBI Taxonomy" id="126358"/>
    <lineage>
        <taxon>Eukaryota</taxon>
        <taxon>Viridiplantae</taxon>
        <taxon>Streptophyta</taxon>
        <taxon>Embryophyta</taxon>
        <taxon>Tracheophyta</taxon>
        <taxon>Spermatophyta</taxon>
        <taxon>Magnoliopsida</taxon>
        <taxon>eudicotyledons</taxon>
        <taxon>Gunneridae</taxon>
        <taxon>Pentapetalae</taxon>
        <taxon>asterids</taxon>
        <taxon>lamiids</taxon>
        <taxon>Lamiales</taxon>
        <taxon>Oleaceae</taxon>
        <taxon>Forsythieae</taxon>
        <taxon>Abeliophyllum</taxon>
    </lineage>
</organism>
<reference evidence="3" key="1">
    <citation type="submission" date="2024-07" db="EMBL/GenBank/DDBJ databases">
        <title>Two chromosome-level genome assemblies of Korean endemic species Abeliophyllum distichum and Forsythia ovata (Oleaceae).</title>
        <authorList>
            <person name="Jang H."/>
        </authorList>
    </citation>
    <scope>NUCLEOTIDE SEQUENCE [LARGE SCALE GENOMIC DNA]</scope>
</reference>
<evidence type="ECO:0000313" key="3">
    <source>
        <dbReference type="Proteomes" id="UP001604336"/>
    </source>
</evidence>
<feature type="compositionally biased region" description="Pro residues" evidence="1">
    <location>
        <begin position="21"/>
        <end position="31"/>
    </location>
</feature>
<accession>A0ABD1QHS0</accession>
<comment type="caution">
    <text evidence="2">The sequence shown here is derived from an EMBL/GenBank/DDBJ whole genome shotgun (WGS) entry which is preliminary data.</text>
</comment>
<evidence type="ECO:0000313" key="2">
    <source>
        <dbReference type="EMBL" id="KAL2475773.1"/>
    </source>
</evidence>
<dbReference type="PANTHER" id="PTHR47481">
    <property type="match status" value="1"/>
</dbReference>
<dbReference type="PANTHER" id="PTHR47481:SF9">
    <property type="entry name" value="RETROTRANSPOSON GAG DOMAIN-CONTAINING PROTEIN"/>
    <property type="match status" value="1"/>
</dbReference>
<dbReference type="AlphaFoldDB" id="A0ABD1QHS0"/>
<protein>
    <submittedName>
        <fullName evidence="2">Retrovirus-related Pol polyprotein from transposon RE1</fullName>
    </submittedName>
</protein>
<feature type="region of interest" description="Disordered" evidence="1">
    <location>
        <begin position="1"/>
        <end position="31"/>
    </location>
</feature>
<name>A0ABD1QHS0_9LAMI</name>
<dbReference type="Proteomes" id="UP001604336">
    <property type="component" value="Unassembled WGS sequence"/>
</dbReference>
<sequence length="136" mass="15202">MASIESFNTNSNNQTPINTNPSPPPSTTVPNPPIVINAHAQLPIKLTPTNFPAWHIQFHSLLVGFDLLGFVDGTFPCPARSMTTENTITILNPEHARWIRQDKPILNAIVSSLSLSLQIWFPLLPQHKRHEKRGLQ</sequence>
<gene>
    <name evidence="2" type="ORF">Adt_36509</name>
</gene>
<feature type="compositionally biased region" description="Low complexity" evidence="1">
    <location>
        <begin position="8"/>
        <end position="20"/>
    </location>
</feature>
<proteinExistence type="predicted"/>
<dbReference type="EMBL" id="JBFOLK010000011">
    <property type="protein sequence ID" value="KAL2475773.1"/>
    <property type="molecule type" value="Genomic_DNA"/>
</dbReference>